<name>A0A9Q0GNS0_9MAGN</name>
<organism evidence="5 6">
    <name type="scientific">Protea cynaroides</name>
    <dbReference type="NCBI Taxonomy" id="273540"/>
    <lineage>
        <taxon>Eukaryota</taxon>
        <taxon>Viridiplantae</taxon>
        <taxon>Streptophyta</taxon>
        <taxon>Embryophyta</taxon>
        <taxon>Tracheophyta</taxon>
        <taxon>Spermatophyta</taxon>
        <taxon>Magnoliopsida</taxon>
        <taxon>Proteales</taxon>
        <taxon>Proteaceae</taxon>
        <taxon>Protea</taxon>
    </lineage>
</organism>
<dbReference type="SUPFAM" id="SSF51445">
    <property type="entry name" value="(Trans)glycosidases"/>
    <property type="match status" value="1"/>
</dbReference>
<keyword evidence="3" id="KW-0326">Glycosidase</keyword>
<proteinExistence type="inferred from homology"/>
<sequence length="294" mass="33473">MLNVQSASVTKPTPKPTILDLPLNRKDFPPDFFFGTGSSAYQVMFHGHHVTNVKLSFKTYSLPPAPYCGCLFCFLSMKVQLLKMAKQQATQNGKIGIVLVHYWMVPYSNSPADISAAERATDFMLGWFLEPINTGEYPQSMQDLVGPRLPRFYKEQSEMLKGSYDFLGLNYYTANYAKDASLSDGGFPPKNPSYDTDSRVIQTRISDDSKLPIEEALKDDERKASLRDHLKYLVAAMKAGVDVKGFFVWTLLDDFEWDVGFTVRFGMNYVDFNNCLKRYPKESALWFKNFLKAD</sequence>
<dbReference type="Proteomes" id="UP001141806">
    <property type="component" value="Unassembled WGS sequence"/>
</dbReference>
<dbReference type="Gene3D" id="3.20.20.80">
    <property type="entry name" value="Glycosidases"/>
    <property type="match status" value="2"/>
</dbReference>
<dbReference type="InterPro" id="IPR017853">
    <property type="entry name" value="GH"/>
</dbReference>
<evidence type="ECO:0000256" key="1">
    <source>
        <dbReference type="ARBA" id="ARBA00010838"/>
    </source>
</evidence>
<comment type="caution">
    <text evidence="5">The sequence shown here is derived from an EMBL/GenBank/DDBJ whole genome shotgun (WGS) entry which is preliminary data.</text>
</comment>
<evidence type="ECO:0008006" key="7">
    <source>
        <dbReference type="Google" id="ProtNLM"/>
    </source>
</evidence>
<evidence type="ECO:0000313" key="5">
    <source>
        <dbReference type="EMBL" id="KAJ4951261.1"/>
    </source>
</evidence>
<dbReference type="AlphaFoldDB" id="A0A9Q0GNS0"/>
<evidence type="ECO:0000256" key="4">
    <source>
        <dbReference type="RuleBase" id="RU003690"/>
    </source>
</evidence>
<evidence type="ECO:0000313" key="6">
    <source>
        <dbReference type="Proteomes" id="UP001141806"/>
    </source>
</evidence>
<dbReference type="OrthoDB" id="65569at2759"/>
<gene>
    <name evidence="5" type="ORF">NE237_028093</name>
</gene>
<dbReference type="GO" id="GO:0008422">
    <property type="term" value="F:beta-glucosidase activity"/>
    <property type="evidence" value="ECO:0007669"/>
    <property type="project" value="TreeGrafter"/>
</dbReference>
<dbReference type="PANTHER" id="PTHR10353:SF137">
    <property type="entry name" value="MYROSINASE 3-RELATED"/>
    <property type="match status" value="1"/>
</dbReference>
<evidence type="ECO:0000256" key="2">
    <source>
        <dbReference type="ARBA" id="ARBA00022801"/>
    </source>
</evidence>
<comment type="similarity">
    <text evidence="1 4">Belongs to the glycosyl hydrolase 1 family.</text>
</comment>
<protein>
    <recommendedName>
        <fullName evidence="7">Beta-glucosidase</fullName>
    </recommendedName>
</protein>
<dbReference type="Pfam" id="PF00232">
    <property type="entry name" value="Glyco_hydro_1"/>
    <property type="match status" value="2"/>
</dbReference>
<dbReference type="EMBL" id="JAMYWD010000012">
    <property type="protein sequence ID" value="KAJ4951261.1"/>
    <property type="molecule type" value="Genomic_DNA"/>
</dbReference>
<dbReference type="GO" id="GO:0005975">
    <property type="term" value="P:carbohydrate metabolic process"/>
    <property type="evidence" value="ECO:0007669"/>
    <property type="project" value="InterPro"/>
</dbReference>
<reference evidence="5" key="1">
    <citation type="journal article" date="2023" name="Plant J.">
        <title>The genome of the king protea, Protea cynaroides.</title>
        <authorList>
            <person name="Chang J."/>
            <person name="Duong T.A."/>
            <person name="Schoeman C."/>
            <person name="Ma X."/>
            <person name="Roodt D."/>
            <person name="Barker N."/>
            <person name="Li Z."/>
            <person name="Van de Peer Y."/>
            <person name="Mizrachi E."/>
        </authorList>
    </citation>
    <scope>NUCLEOTIDE SEQUENCE</scope>
    <source>
        <tissue evidence="5">Young leaves</tissue>
    </source>
</reference>
<dbReference type="PRINTS" id="PR00131">
    <property type="entry name" value="GLHYDRLASE1"/>
</dbReference>
<dbReference type="PANTHER" id="PTHR10353">
    <property type="entry name" value="GLYCOSYL HYDROLASE"/>
    <property type="match status" value="1"/>
</dbReference>
<keyword evidence="2" id="KW-0378">Hydrolase</keyword>
<accession>A0A9Q0GNS0</accession>
<dbReference type="InterPro" id="IPR001360">
    <property type="entry name" value="Glyco_hydro_1"/>
</dbReference>
<evidence type="ECO:0000256" key="3">
    <source>
        <dbReference type="ARBA" id="ARBA00023295"/>
    </source>
</evidence>
<keyword evidence="6" id="KW-1185">Reference proteome</keyword>